<dbReference type="GeneID" id="54486041"/>
<evidence type="ECO:0000313" key="2">
    <source>
        <dbReference type="EMBL" id="KAF2752693.1"/>
    </source>
</evidence>
<dbReference type="RefSeq" id="XP_033595144.1">
    <property type="nucleotide sequence ID" value="XM_033744987.1"/>
</dbReference>
<protein>
    <submittedName>
        <fullName evidence="2">Uncharacterized protein</fullName>
    </submittedName>
</protein>
<proteinExistence type="predicted"/>
<accession>A0A6A6VR64</accession>
<feature type="compositionally biased region" description="Polar residues" evidence="1">
    <location>
        <begin position="76"/>
        <end position="85"/>
    </location>
</feature>
<keyword evidence="3" id="KW-1185">Reference proteome</keyword>
<name>A0A6A6VR64_9PEZI</name>
<dbReference type="AlphaFoldDB" id="A0A6A6VR64"/>
<gene>
    <name evidence="2" type="ORF">EJ05DRAFT_481062</name>
</gene>
<evidence type="ECO:0000256" key="1">
    <source>
        <dbReference type="SAM" id="MobiDB-lite"/>
    </source>
</evidence>
<organism evidence="2 3">
    <name type="scientific">Pseudovirgaria hyperparasitica</name>
    <dbReference type="NCBI Taxonomy" id="470096"/>
    <lineage>
        <taxon>Eukaryota</taxon>
        <taxon>Fungi</taxon>
        <taxon>Dikarya</taxon>
        <taxon>Ascomycota</taxon>
        <taxon>Pezizomycotina</taxon>
        <taxon>Dothideomycetes</taxon>
        <taxon>Dothideomycetes incertae sedis</taxon>
        <taxon>Acrospermales</taxon>
        <taxon>Acrospermaceae</taxon>
        <taxon>Pseudovirgaria</taxon>
    </lineage>
</organism>
<feature type="non-terminal residue" evidence="2">
    <location>
        <position position="159"/>
    </location>
</feature>
<evidence type="ECO:0000313" key="3">
    <source>
        <dbReference type="Proteomes" id="UP000799437"/>
    </source>
</evidence>
<reference evidence="2" key="1">
    <citation type="journal article" date="2020" name="Stud. Mycol.">
        <title>101 Dothideomycetes genomes: a test case for predicting lifestyles and emergence of pathogens.</title>
        <authorList>
            <person name="Haridas S."/>
            <person name="Albert R."/>
            <person name="Binder M."/>
            <person name="Bloem J."/>
            <person name="Labutti K."/>
            <person name="Salamov A."/>
            <person name="Andreopoulos B."/>
            <person name="Baker S."/>
            <person name="Barry K."/>
            <person name="Bills G."/>
            <person name="Bluhm B."/>
            <person name="Cannon C."/>
            <person name="Castanera R."/>
            <person name="Culley D."/>
            <person name="Daum C."/>
            <person name="Ezra D."/>
            <person name="Gonzalez J."/>
            <person name="Henrissat B."/>
            <person name="Kuo A."/>
            <person name="Liang C."/>
            <person name="Lipzen A."/>
            <person name="Lutzoni F."/>
            <person name="Magnuson J."/>
            <person name="Mondo S."/>
            <person name="Nolan M."/>
            <person name="Ohm R."/>
            <person name="Pangilinan J."/>
            <person name="Park H.-J."/>
            <person name="Ramirez L."/>
            <person name="Alfaro M."/>
            <person name="Sun H."/>
            <person name="Tritt A."/>
            <person name="Yoshinaga Y."/>
            <person name="Zwiers L.-H."/>
            <person name="Turgeon B."/>
            <person name="Goodwin S."/>
            <person name="Spatafora J."/>
            <person name="Crous P."/>
            <person name="Grigoriev I."/>
        </authorList>
    </citation>
    <scope>NUCLEOTIDE SEQUENCE</scope>
    <source>
        <strain evidence="2">CBS 121739</strain>
    </source>
</reference>
<dbReference type="Proteomes" id="UP000799437">
    <property type="component" value="Unassembled WGS sequence"/>
</dbReference>
<feature type="region of interest" description="Disordered" evidence="1">
    <location>
        <begin position="76"/>
        <end position="95"/>
    </location>
</feature>
<dbReference type="EMBL" id="ML996599">
    <property type="protein sequence ID" value="KAF2752693.1"/>
    <property type="molecule type" value="Genomic_DNA"/>
</dbReference>
<sequence length="159" mass="17988">MSTRLTNPRARPVLQLLMDAKSTKTLNTKHTVPWIIDAPRLTRSQYAVTIATLLLPYRGRAVVEITLIGGQEEVSLTENPDQANHTGLPPDQERLDNRDAAHVDSGLPVDNASVGNISERVWSMSENSVLKFWDCEPDLPERTPAQWDVFSEPWWWNTD</sequence>